<feature type="region of interest" description="Disordered" evidence="1">
    <location>
        <begin position="1"/>
        <end position="24"/>
    </location>
</feature>
<name>A0ABT7MDC6_9PSEU</name>
<sequence>MAGERWRPERAAERAAARHTRDDELAVQLPSTFLDDPELQGLVPGAEIDVAPALFVAETSPPDGGPAGWRHDELGLVHARGTVLTATPASGGPPPVSVLDTGERLFPLFWSTTQPVEGPVTVGGALYLDPDLAAGSALGEQVALCRERYRVTGLRVSPRLSWRPGPGLRLTEVPRDLDDDLVLVVGLLPVGVPDTPRFPTLG</sequence>
<reference evidence="2 3" key="1">
    <citation type="submission" date="2023-06" db="EMBL/GenBank/DDBJ databases">
        <title>Actinomycetospora Odt1-22.</title>
        <authorList>
            <person name="Supong K."/>
        </authorList>
    </citation>
    <scope>NUCLEOTIDE SEQUENCE [LARGE SCALE GENOMIC DNA]</scope>
    <source>
        <strain evidence="2 3">Odt1-22</strain>
    </source>
</reference>
<proteinExistence type="predicted"/>
<evidence type="ECO:0000313" key="3">
    <source>
        <dbReference type="Proteomes" id="UP001231924"/>
    </source>
</evidence>
<dbReference type="EMBL" id="JASVWF010000005">
    <property type="protein sequence ID" value="MDL5158678.1"/>
    <property type="molecule type" value="Genomic_DNA"/>
</dbReference>
<dbReference type="RefSeq" id="WP_286055215.1">
    <property type="nucleotide sequence ID" value="NZ_JASVWF010000005.1"/>
</dbReference>
<protein>
    <submittedName>
        <fullName evidence="2">Uncharacterized protein</fullName>
    </submittedName>
</protein>
<organism evidence="2 3">
    <name type="scientific">Actinomycetospora termitidis</name>
    <dbReference type="NCBI Taxonomy" id="3053470"/>
    <lineage>
        <taxon>Bacteria</taxon>
        <taxon>Bacillati</taxon>
        <taxon>Actinomycetota</taxon>
        <taxon>Actinomycetes</taxon>
        <taxon>Pseudonocardiales</taxon>
        <taxon>Pseudonocardiaceae</taxon>
        <taxon>Actinomycetospora</taxon>
    </lineage>
</organism>
<gene>
    <name evidence="2" type="ORF">QRT03_22105</name>
</gene>
<dbReference type="Proteomes" id="UP001231924">
    <property type="component" value="Unassembled WGS sequence"/>
</dbReference>
<evidence type="ECO:0000313" key="2">
    <source>
        <dbReference type="EMBL" id="MDL5158678.1"/>
    </source>
</evidence>
<comment type="caution">
    <text evidence="2">The sequence shown here is derived from an EMBL/GenBank/DDBJ whole genome shotgun (WGS) entry which is preliminary data.</text>
</comment>
<accession>A0ABT7MDC6</accession>
<keyword evidence="3" id="KW-1185">Reference proteome</keyword>
<evidence type="ECO:0000256" key="1">
    <source>
        <dbReference type="SAM" id="MobiDB-lite"/>
    </source>
</evidence>